<keyword evidence="3" id="KW-1185">Reference proteome</keyword>
<dbReference type="Proteomes" id="UP000826195">
    <property type="component" value="Unassembled WGS sequence"/>
</dbReference>
<evidence type="ECO:0000256" key="1">
    <source>
        <dbReference type="SAM" id="MobiDB-lite"/>
    </source>
</evidence>
<accession>A0AAV7IFE0</accession>
<protein>
    <submittedName>
        <fullName evidence="2">Uncharacterized protein</fullName>
    </submittedName>
</protein>
<evidence type="ECO:0000313" key="3">
    <source>
        <dbReference type="Proteomes" id="UP000826195"/>
    </source>
</evidence>
<feature type="region of interest" description="Disordered" evidence="1">
    <location>
        <begin position="144"/>
        <end position="223"/>
    </location>
</feature>
<sequence>MKTGLRKRKPRSKTMKAELTMEEEIWLMEEILERQPQLHLTPITPTTTSAITLLAPTTPKKKPNVRIRESLTLQSRIHWLNEPYDPAHPGFKRPAKRLIIRPASAAMTKATTVRKTTKPGFSKPSKRPLIRPASAATMVGIRKATRPGPLITSGPRLATKAQEHQSSSQLTATRGANDTETAQPHANEPVFPSEAAASFIKRKRRIGRWRESEKTSNPGLLNE</sequence>
<dbReference type="AlphaFoldDB" id="A0AAV7IFE0"/>
<comment type="caution">
    <text evidence="2">The sequence shown here is derived from an EMBL/GenBank/DDBJ whole genome shotgun (WGS) entry which is preliminary data.</text>
</comment>
<feature type="compositionally biased region" description="Polar residues" evidence="1">
    <location>
        <begin position="164"/>
        <end position="184"/>
    </location>
</feature>
<reference evidence="2 3" key="1">
    <citation type="journal article" date="2021" name="J. Hered.">
        <title>A chromosome-level genome assembly of the parasitoid wasp, Cotesia glomerata (Hymenoptera: Braconidae).</title>
        <authorList>
            <person name="Pinto B.J."/>
            <person name="Weis J.J."/>
            <person name="Gamble T."/>
            <person name="Ode P.J."/>
            <person name="Paul R."/>
            <person name="Zaspel J.M."/>
        </authorList>
    </citation>
    <scope>NUCLEOTIDE SEQUENCE [LARGE SCALE GENOMIC DNA]</scope>
    <source>
        <strain evidence="2">CgM1</strain>
    </source>
</reference>
<organism evidence="2 3">
    <name type="scientific">Cotesia glomerata</name>
    <name type="common">Lepidopteran parasitic wasp</name>
    <name type="synonym">Apanteles glomeratus</name>
    <dbReference type="NCBI Taxonomy" id="32391"/>
    <lineage>
        <taxon>Eukaryota</taxon>
        <taxon>Metazoa</taxon>
        <taxon>Ecdysozoa</taxon>
        <taxon>Arthropoda</taxon>
        <taxon>Hexapoda</taxon>
        <taxon>Insecta</taxon>
        <taxon>Pterygota</taxon>
        <taxon>Neoptera</taxon>
        <taxon>Endopterygota</taxon>
        <taxon>Hymenoptera</taxon>
        <taxon>Apocrita</taxon>
        <taxon>Ichneumonoidea</taxon>
        <taxon>Braconidae</taxon>
        <taxon>Microgastrinae</taxon>
        <taxon>Cotesia</taxon>
    </lineage>
</organism>
<dbReference type="EMBL" id="JAHXZJ010001864">
    <property type="protein sequence ID" value="KAH0549792.1"/>
    <property type="molecule type" value="Genomic_DNA"/>
</dbReference>
<evidence type="ECO:0000313" key="2">
    <source>
        <dbReference type="EMBL" id="KAH0549792.1"/>
    </source>
</evidence>
<proteinExistence type="predicted"/>
<gene>
    <name evidence="2" type="ORF">KQX54_014228</name>
</gene>
<name>A0AAV7IFE0_COTGL</name>